<evidence type="ECO:0000313" key="2">
    <source>
        <dbReference type="Proteomes" id="UP000824533"/>
    </source>
</evidence>
<accession>A0ACC1CYH1</accession>
<dbReference type="EMBL" id="CM034399">
    <property type="protein sequence ID" value="KAJ0176642.1"/>
    <property type="molecule type" value="Genomic_DNA"/>
</dbReference>
<keyword evidence="2" id="KW-1185">Reference proteome</keyword>
<dbReference type="Proteomes" id="UP000824533">
    <property type="component" value="Linkage Group LG13"/>
</dbReference>
<gene>
    <name evidence="1" type="ORF">K1T71_007821</name>
</gene>
<reference evidence="1 2" key="1">
    <citation type="journal article" date="2021" name="Front. Genet.">
        <title>Chromosome-Level Genome Assembly Reveals Significant Gene Expansion in the Toll and IMD Signaling Pathways of Dendrolimus kikuchii.</title>
        <authorList>
            <person name="Zhou J."/>
            <person name="Wu P."/>
            <person name="Xiong Z."/>
            <person name="Liu N."/>
            <person name="Zhao N."/>
            <person name="Ji M."/>
            <person name="Qiu Y."/>
            <person name="Yang B."/>
        </authorList>
    </citation>
    <scope>NUCLEOTIDE SEQUENCE [LARGE SCALE GENOMIC DNA]</scope>
    <source>
        <strain evidence="1">Ann1</strain>
    </source>
</reference>
<comment type="caution">
    <text evidence="1">The sequence shown here is derived from an EMBL/GenBank/DDBJ whole genome shotgun (WGS) entry which is preliminary data.</text>
</comment>
<proteinExistence type="predicted"/>
<protein>
    <submittedName>
        <fullName evidence="1">Uncharacterized protein</fullName>
    </submittedName>
</protein>
<name>A0ACC1CYH1_9NEOP</name>
<sequence>MDTNQKAFAELRMMFTERMEAFEGELKNATPCNSLSTLATDFLNFKSFFLKSLQSLQDQILKLSQSVDNLEMRSRRKILLLHGVPEEKQEDTAESPFLAIPLHASHAHTGTTMKEMITINHTDSVIYSTNTAIEHIFLSTTKSFIDCLVNGNAFIGV</sequence>
<organism evidence="1 2">
    <name type="scientific">Dendrolimus kikuchii</name>
    <dbReference type="NCBI Taxonomy" id="765133"/>
    <lineage>
        <taxon>Eukaryota</taxon>
        <taxon>Metazoa</taxon>
        <taxon>Ecdysozoa</taxon>
        <taxon>Arthropoda</taxon>
        <taxon>Hexapoda</taxon>
        <taxon>Insecta</taxon>
        <taxon>Pterygota</taxon>
        <taxon>Neoptera</taxon>
        <taxon>Endopterygota</taxon>
        <taxon>Lepidoptera</taxon>
        <taxon>Glossata</taxon>
        <taxon>Ditrysia</taxon>
        <taxon>Bombycoidea</taxon>
        <taxon>Lasiocampidae</taxon>
        <taxon>Dendrolimus</taxon>
    </lineage>
</organism>
<evidence type="ECO:0000313" key="1">
    <source>
        <dbReference type="EMBL" id="KAJ0176642.1"/>
    </source>
</evidence>